<evidence type="ECO:0000313" key="2">
    <source>
        <dbReference type="Proteomes" id="UP000479000"/>
    </source>
</evidence>
<dbReference type="Proteomes" id="UP000479000">
    <property type="component" value="Unassembled WGS sequence"/>
</dbReference>
<dbReference type="AlphaFoldDB" id="A0A6H5HVW0"/>
<accession>A0A6H5HVW0</accession>
<keyword evidence="2" id="KW-1185">Reference proteome</keyword>
<proteinExistence type="predicted"/>
<protein>
    <submittedName>
        <fullName evidence="1">Uncharacterized protein</fullName>
    </submittedName>
</protein>
<organism evidence="1 2">
    <name type="scientific">Nesidiocoris tenuis</name>
    <dbReference type="NCBI Taxonomy" id="355587"/>
    <lineage>
        <taxon>Eukaryota</taxon>
        <taxon>Metazoa</taxon>
        <taxon>Ecdysozoa</taxon>
        <taxon>Arthropoda</taxon>
        <taxon>Hexapoda</taxon>
        <taxon>Insecta</taxon>
        <taxon>Pterygota</taxon>
        <taxon>Neoptera</taxon>
        <taxon>Paraneoptera</taxon>
        <taxon>Hemiptera</taxon>
        <taxon>Heteroptera</taxon>
        <taxon>Panheteroptera</taxon>
        <taxon>Cimicomorpha</taxon>
        <taxon>Miridae</taxon>
        <taxon>Dicyphina</taxon>
        <taxon>Nesidiocoris</taxon>
    </lineage>
</organism>
<feature type="non-terminal residue" evidence="1">
    <location>
        <position position="80"/>
    </location>
</feature>
<name>A0A6H5HVW0_9HEMI</name>
<reference evidence="1 2" key="1">
    <citation type="submission" date="2020-02" db="EMBL/GenBank/DDBJ databases">
        <authorList>
            <person name="Ferguson B K."/>
        </authorList>
    </citation>
    <scope>NUCLEOTIDE SEQUENCE [LARGE SCALE GENOMIC DNA]</scope>
</reference>
<sequence length="80" mass="9452">MFRGDTPGASECNAQQPHLRRHLAACVPTIHRSVPLPHDVLQRIKRIPSCFDSYFYFLCREMNVSTEWIKMQRQHKKVDK</sequence>
<evidence type="ECO:0000313" key="1">
    <source>
        <dbReference type="EMBL" id="CAB0021027.1"/>
    </source>
</evidence>
<gene>
    <name evidence="1" type="ORF">NTEN_LOCUS24552</name>
</gene>
<dbReference type="EMBL" id="CADCXU010036216">
    <property type="protein sequence ID" value="CAB0021027.1"/>
    <property type="molecule type" value="Genomic_DNA"/>
</dbReference>